<dbReference type="InterPro" id="IPR035938">
    <property type="entry name" value="Hemerythrin-like_sf"/>
</dbReference>
<dbReference type="AlphaFoldDB" id="A0A2W5JXI3"/>
<dbReference type="Pfam" id="PF01814">
    <property type="entry name" value="Hemerythrin"/>
    <property type="match status" value="1"/>
</dbReference>
<dbReference type="InterPro" id="IPR012827">
    <property type="entry name" value="Hemerythrin_metal-bd"/>
</dbReference>
<dbReference type="GO" id="GO:0005344">
    <property type="term" value="F:oxygen carrier activity"/>
    <property type="evidence" value="ECO:0007669"/>
    <property type="project" value="UniProtKB-KW"/>
</dbReference>
<dbReference type="InterPro" id="IPR050669">
    <property type="entry name" value="Hemerythrin"/>
</dbReference>
<comment type="caution">
    <text evidence="6">The sequence shown here is derived from an EMBL/GenBank/DDBJ whole genome shotgun (WGS) entry which is preliminary data.</text>
</comment>
<accession>A0A2W5JXI3</accession>
<evidence type="ECO:0000256" key="4">
    <source>
        <dbReference type="ARBA" id="ARBA00023004"/>
    </source>
</evidence>
<dbReference type="PROSITE" id="PS00550">
    <property type="entry name" value="HEMERYTHRINS"/>
    <property type="match status" value="1"/>
</dbReference>
<dbReference type="Gene3D" id="1.20.120.50">
    <property type="entry name" value="Hemerythrin-like"/>
    <property type="match status" value="1"/>
</dbReference>
<dbReference type="NCBIfam" id="TIGR02481">
    <property type="entry name" value="hemeryth_dom"/>
    <property type="match status" value="1"/>
</dbReference>
<evidence type="ECO:0000259" key="5">
    <source>
        <dbReference type="Pfam" id="PF01814"/>
    </source>
</evidence>
<feature type="domain" description="Hemerythrin-like" evidence="5">
    <location>
        <begin position="20"/>
        <end position="135"/>
    </location>
</feature>
<reference evidence="6 7" key="1">
    <citation type="submission" date="2017-08" db="EMBL/GenBank/DDBJ databases">
        <title>Infants hospitalized years apart are colonized by the same room-sourced microbial strains.</title>
        <authorList>
            <person name="Brooks B."/>
            <person name="Olm M.R."/>
            <person name="Firek B.A."/>
            <person name="Baker R."/>
            <person name="Thomas B.C."/>
            <person name="Morowitz M.J."/>
            <person name="Banfield J.F."/>
        </authorList>
    </citation>
    <scope>NUCLEOTIDE SEQUENCE [LARGE SCALE GENOMIC DNA]</scope>
    <source>
        <strain evidence="6">S2_005_003_R2_42</strain>
    </source>
</reference>
<dbReference type="CDD" id="cd12107">
    <property type="entry name" value="Hemerythrin"/>
    <property type="match status" value="1"/>
</dbReference>
<dbReference type="InterPro" id="IPR012312">
    <property type="entry name" value="Hemerythrin-like"/>
</dbReference>
<evidence type="ECO:0000256" key="3">
    <source>
        <dbReference type="ARBA" id="ARBA00022723"/>
    </source>
</evidence>
<evidence type="ECO:0000256" key="1">
    <source>
        <dbReference type="ARBA" id="ARBA00010587"/>
    </source>
</evidence>
<dbReference type="Proteomes" id="UP000249046">
    <property type="component" value="Unassembled WGS sequence"/>
</dbReference>
<organism evidence="6 7">
    <name type="scientific">Rhodanobacter denitrificans</name>
    <dbReference type="NCBI Taxonomy" id="666685"/>
    <lineage>
        <taxon>Bacteria</taxon>
        <taxon>Pseudomonadati</taxon>
        <taxon>Pseudomonadota</taxon>
        <taxon>Gammaproteobacteria</taxon>
        <taxon>Lysobacterales</taxon>
        <taxon>Rhodanobacteraceae</taxon>
        <taxon>Rhodanobacter</taxon>
    </lineage>
</organism>
<name>A0A2W5JXI3_9GAMM</name>
<evidence type="ECO:0000313" key="7">
    <source>
        <dbReference type="Proteomes" id="UP000249046"/>
    </source>
</evidence>
<gene>
    <name evidence="6" type="ORF">DI564_17620</name>
</gene>
<dbReference type="GO" id="GO:0046872">
    <property type="term" value="F:metal ion binding"/>
    <property type="evidence" value="ECO:0007669"/>
    <property type="project" value="UniProtKB-KW"/>
</dbReference>
<comment type="similarity">
    <text evidence="1">Belongs to the hemerythrin family.</text>
</comment>
<evidence type="ECO:0000256" key="2">
    <source>
        <dbReference type="ARBA" id="ARBA00022621"/>
    </source>
</evidence>
<dbReference type="PANTHER" id="PTHR37164">
    <property type="entry name" value="BACTERIOHEMERYTHRIN"/>
    <property type="match status" value="1"/>
</dbReference>
<keyword evidence="4" id="KW-0408">Iron</keyword>
<dbReference type="EMBL" id="QFPO01000027">
    <property type="protein sequence ID" value="PZQ09546.1"/>
    <property type="molecule type" value="Genomic_DNA"/>
</dbReference>
<keyword evidence="2" id="KW-0561">Oxygen transport</keyword>
<proteinExistence type="inferred from homology"/>
<sequence length="158" mass="18713">MHALAQTNELIRWSPELSVGIEEIDNQHRVLVDLLNELNAATLAHHGAQEAPQILEKLIDYTRIHFAVEESLMRLFDYPDYENHKDSHDKLVEEVMRLRHRVIVERKPITFELLHFLKKWLTIHIMESDAHYTPYFLSRGVAATNRKPSWWERLRGRG</sequence>
<keyword evidence="2" id="KW-0813">Transport</keyword>
<dbReference type="PANTHER" id="PTHR37164:SF1">
    <property type="entry name" value="BACTERIOHEMERYTHRIN"/>
    <property type="match status" value="1"/>
</dbReference>
<dbReference type="InterPro" id="IPR016131">
    <property type="entry name" value="Haemerythrin_Fe_BS"/>
</dbReference>
<protein>
    <submittedName>
        <fullName evidence="6">Hemerythrin</fullName>
    </submittedName>
</protein>
<dbReference type="SUPFAM" id="SSF47188">
    <property type="entry name" value="Hemerythrin-like"/>
    <property type="match status" value="1"/>
</dbReference>
<evidence type="ECO:0000313" key="6">
    <source>
        <dbReference type="EMBL" id="PZQ09546.1"/>
    </source>
</evidence>
<dbReference type="NCBIfam" id="NF033749">
    <property type="entry name" value="bact_hemeryth"/>
    <property type="match status" value="1"/>
</dbReference>
<keyword evidence="3" id="KW-0479">Metal-binding</keyword>